<dbReference type="InterPro" id="IPR001173">
    <property type="entry name" value="Glyco_trans_2-like"/>
</dbReference>
<organism evidence="6 7">
    <name type="scientific">Bifidobacterium vansinderenii</name>
    <dbReference type="NCBI Taxonomy" id="1984871"/>
    <lineage>
        <taxon>Bacteria</taxon>
        <taxon>Bacillati</taxon>
        <taxon>Actinomycetota</taxon>
        <taxon>Actinomycetes</taxon>
        <taxon>Bifidobacteriales</taxon>
        <taxon>Bifidobacteriaceae</taxon>
        <taxon>Bifidobacterium</taxon>
    </lineage>
</organism>
<dbReference type="GO" id="GO:0009247">
    <property type="term" value="P:glycolipid biosynthetic process"/>
    <property type="evidence" value="ECO:0007669"/>
    <property type="project" value="TreeGrafter"/>
</dbReference>
<accession>A0A229VX70</accession>
<dbReference type="Pfam" id="PF00535">
    <property type="entry name" value="Glycos_transf_2"/>
    <property type="match status" value="1"/>
</dbReference>
<gene>
    <name evidence="6" type="ORF">Tam10B_1575</name>
</gene>
<feature type="region of interest" description="Disordered" evidence="4">
    <location>
        <begin position="171"/>
        <end position="198"/>
    </location>
</feature>
<dbReference type="GO" id="GO:0004582">
    <property type="term" value="F:dolichyl-phosphate beta-D-mannosyltransferase activity"/>
    <property type="evidence" value="ECO:0007669"/>
    <property type="project" value="InterPro"/>
</dbReference>
<evidence type="ECO:0000259" key="5">
    <source>
        <dbReference type="Pfam" id="PF00535"/>
    </source>
</evidence>
<dbReference type="InterPro" id="IPR039528">
    <property type="entry name" value="DPM1-like"/>
</dbReference>
<evidence type="ECO:0000313" key="7">
    <source>
        <dbReference type="Proteomes" id="UP000215433"/>
    </source>
</evidence>
<dbReference type="SUPFAM" id="SSF53448">
    <property type="entry name" value="Nucleotide-diphospho-sugar transferases"/>
    <property type="match status" value="1"/>
</dbReference>
<keyword evidence="2 6" id="KW-0328">Glycosyltransferase</keyword>
<dbReference type="GO" id="GO:0016020">
    <property type="term" value="C:membrane"/>
    <property type="evidence" value="ECO:0007669"/>
    <property type="project" value="GOC"/>
</dbReference>
<comment type="similarity">
    <text evidence="1">Belongs to the glycosyltransferase 2 family.</text>
</comment>
<dbReference type="CDD" id="cd06442">
    <property type="entry name" value="DPM1_like"/>
    <property type="match status" value="1"/>
</dbReference>
<dbReference type="AlphaFoldDB" id="A0A229VX70"/>
<evidence type="ECO:0000256" key="1">
    <source>
        <dbReference type="ARBA" id="ARBA00006739"/>
    </source>
</evidence>
<evidence type="ECO:0000256" key="4">
    <source>
        <dbReference type="SAM" id="MobiDB-lite"/>
    </source>
</evidence>
<dbReference type="Proteomes" id="UP000215433">
    <property type="component" value="Unassembled WGS sequence"/>
</dbReference>
<comment type="caution">
    <text evidence="6">The sequence shown here is derived from an EMBL/GenBank/DDBJ whole genome shotgun (WGS) entry which is preliminary data.</text>
</comment>
<evidence type="ECO:0000256" key="3">
    <source>
        <dbReference type="ARBA" id="ARBA00022679"/>
    </source>
</evidence>
<evidence type="ECO:0000313" key="6">
    <source>
        <dbReference type="EMBL" id="OXN00228.1"/>
    </source>
</evidence>
<keyword evidence="3 6" id="KW-0808">Transferase</keyword>
<feature type="compositionally biased region" description="Low complexity" evidence="4">
    <location>
        <begin position="171"/>
        <end position="188"/>
    </location>
</feature>
<dbReference type="EMBL" id="NEWD01000020">
    <property type="protein sequence ID" value="OXN00228.1"/>
    <property type="molecule type" value="Genomic_DNA"/>
</dbReference>
<feature type="domain" description="Glycosyltransferase 2-like" evidence="5">
    <location>
        <begin position="64"/>
        <end position="175"/>
    </location>
</feature>
<evidence type="ECO:0000256" key="2">
    <source>
        <dbReference type="ARBA" id="ARBA00022676"/>
    </source>
</evidence>
<dbReference type="InterPro" id="IPR029044">
    <property type="entry name" value="Nucleotide-diphossugar_trans"/>
</dbReference>
<feature type="compositionally biased region" description="Basic and acidic residues" evidence="4">
    <location>
        <begin position="38"/>
        <end position="51"/>
    </location>
</feature>
<name>A0A229VX70_9BIFI</name>
<keyword evidence="7" id="KW-1185">Reference proteome</keyword>
<reference evidence="6 7" key="1">
    <citation type="submission" date="2017-05" db="EMBL/GenBank/DDBJ databases">
        <title>Bifidobacterium vansinderenii sp. nov.</title>
        <authorList>
            <person name="Lugli G.A."/>
            <person name="Duranti S."/>
            <person name="Mangifesta M."/>
        </authorList>
    </citation>
    <scope>NUCLEOTIDE SEQUENCE [LARGE SCALE GENOMIC DNA]</scope>
    <source>
        <strain evidence="6 7">Tam10B</strain>
    </source>
</reference>
<feature type="region of interest" description="Disordered" evidence="4">
    <location>
        <begin position="1"/>
        <end position="55"/>
    </location>
</feature>
<dbReference type="PANTHER" id="PTHR43398:SF1">
    <property type="entry name" value="DOLICHOL-PHOSPHATE MANNOSYLTRANSFERASE SUBUNIT 1"/>
    <property type="match status" value="1"/>
</dbReference>
<dbReference type="Gene3D" id="3.90.550.10">
    <property type="entry name" value="Spore Coat Polysaccharide Biosynthesis Protein SpsA, Chain A"/>
    <property type="match status" value="1"/>
</dbReference>
<proteinExistence type="inferred from homology"/>
<sequence length="333" mass="35775">MAVLTDGEAGTRRSGVCSGNRVSVSHRGSETIDEWDGDSPRARDSSTRDSSVHGPSVCDSSVVVVMPTYNEKNNLPVTIPAILRYCPDVHILIVDDNSPDGTGDLADAMAGHDPRIHVLHRAGKGGLGPAYLAGFRWALDRGYDVICEMDMDGSHRPQDLPRLLAPLTGESAAGAGSAGAAPASETSSRVPGAGAAGGRRGERVDLVIGSRRVRGGRSEGWPWYRNLISSCGSWYARVMLGSHVHDMTAGFRAYRASMLRSVRLDSVEAGGYVFQIDMTRRVLAAGGVIREVPIVFPQRALGVSKMSSAIVIEAMWRVTVWGLQRLLRGRRRS</sequence>
<protein>
    <submittedName>
        <fullName evidence="6">Dolichol-phosphate mannosyltransferase</fullName>
    </submittedName>
</protein>
<dbReference type="PANTHER" id="PTHR43398">
    <property type="entry name" value="DOLICHOL-PHOSPHATE MANNOSYLTRANSFERASE SUBUNIT 1"/>
    <property type="match status" value="1"/>
</dbReference>